<gene>
    <name evidence="1" type="ORF">O6H91_01G104600</name>
</gene>
<comment type="caution">
    <text evidence="1">The sequence shown here is derived from an EMBL/GenBank/DDBJ whole genome shotgun (WGS) entry which is preliminary data.</text>
</comment>
<organism evidence="1 2">
    <name type="scientific">Diphasiastrum complanatum</name>
    <name type="common">Issler's clubmoss</name>
    <name type="synonym">Lycopodium complanatum</name>
    <dbReference type="NCBI Taxonomy" id="34168"/>
    <lineage>
        <taxon>Eukaryota</taxon>
        <taxon>Viridiplantae</taxon>
        <taxon>Streptophyta</taxon>
        <taxon>Embryophyta</taxon>
        <taxon>Tracheophyta</taxon>
        <taxon>Lycopodiopsida</taxon>
        <taxon>Lycopodiales</taxon>
        <taxon>Lycopodiaceae</taxon>
        <taxon>Lycopodioideae</taxon>
        <taxon>Diphasiastrum</taxon>
    </lineage>
</organism>
<dbReference type="Proteomes" id="UP001162992">
    <property type="component" value="Chromosome 1"/>
</dbReference>
<proteinExistence type="predicted"/>
<evidence type="ECO:0000313" key="2">
    <source>
        <dbReference type="Proteomes" id="UP001162992"/>
    </source>
</evidence>
<protein>
    <submittedName>
        <fullName evidence="1">Uncharacterized protein</fullName>
    </submittedName>
</protein>
<keyword evidence="2" id="KW-1185">Reference proteome</keyword>
<reference evidence="2" key="1">
    <citation type="journal article" date="2024" name="Proc. Natl. Acad. Sci. U.S.A.">
        <title>Extraordinary preservation of gene collinearity over three hundred million years revealed in homosporous lycophytes.</title>
        <authorList>
            <person name="Li C."/>
            <person name="Wickell D."/>
            <person name="Kuo L.Y."/>
            <person name="Chen X."/>
            <person name="Nie B."/>
            <person name="Liao X."/>
            <person name="Peng D."/>
            <person name="Ji J."/>
            <person name="Jenkins J."/>
            <person name="Williams M."/>
            <person name="Shu S."/>
            <person name="Plott C."/>
            <person name="Barry K."/>
            <person name="Rajasekar S."/>
            <person name="Grimwood J."/>
            <person name="Han X."/>
            <person name="Sun S."/>
            <person name="Hou Z."/>
            <person name="He W."/>
            <person name="Dai G."/>
            <person name="Sun C."/>
            <person name="Schmutz J."/>
            <person name="Leebens-Mack J.H."/>
            <person name="Li F.W."/>
            <person name="Wang L."/>
        </authorList>
    </citation>
    <scope>NUCLEOTIDE SEQUENCE [LARGE SCALE GENOMIC DNA]</scope>
    <source>
        <strain evidence="2">cv. PW_Plant_1</strain>
    </source>
</reference>
<sequence length="476" mass="52137">MDHMNNCELAAVVRASMALHSSPLNQFSFTQNRGGFAFSPPTSMLHNRCSSEFGSAMAAVKAAGCFGTKELQDLYNTKTIQLYSNSATESGIDPMQSLYCKDSNSSPYCKDSNSSLSQYCWSQTNVKQERPEDDSSNFSQGTSASAIALFSRFSGANGNSSHNIQVEKHDQYSLPIENPGSAPGANPDFEEVLGNSPQILMHPLEIQSSERVPSDISSQSGNQSKDQQSNPTSEELLSTDQQTPKRRKVQPQKQVVYVPLSSGTNRPNGGGGVSSDVWAWRKYGQKPIKGSPYPRGYYRCSSSKGCSARKQVEKSRTDPSMLIVTYTSEHNHPFSTATTNPTPPSTDNVSSKTEEKANAHELQDDSFFRIVVPDASLEEIKPIKSIQKFNCDEQANILAQGSDTELKKLSSRLTTHDGDFFATLEELTESSSLFKAVLVHENADDEVSGGVVIDPYDIFNTWSGDAFAERDTIAQF</sequence>
<dbReference type="EMBL" id="CM055092">
    <property type="protein sequence ID" value="KAJ7570041.1"/>
    <property type="molecule type" value="Genomic_DNA"/>
</dbReference>
<accession>A0ACC2EU50</accession>
<evidence type="ECO:0000313" key="1">
    <source>
        <dbReference type="EMBL" id="KAJ7570041.1"/>
    </source>
</evidence>
<name>A0ACC2EU50_DIPCM</name>